<dbReference type="GO" id="GO:0051726">
    <property type="term" value="P:regulation of cell cycle"/>
    <property type="evidence" value="ECO:0007669"/>
    <property type="project" value="InterPro"/>
</dbReference>
<dbReference type="GO" id="GO:0000307">
    <property type="term" value="C:cyclin-dependent protein kinase holoenzyme complex"/>
    <property type="evidence" value="ECO:0007669"/>
    <property type="project" value="UniProtKB-ARBA"/>
</dbReference>
<protein>
    <submittedName>
        <fullName evidence="2">Similar to Saccharomyces cerevisiae YNL289W PCL1 Cyclin, interacts with cyclin-dependent kinase Pho85p</fullName>
    </submittedName>
</protein>
<accession>A0A1X7R1G5</accession>
<evidence type="ECO:0000259" key="1">
    <source>
        <dbReference type="Pfam" id="PF00134"/>
    </source>
</evidence>
<dbReference type="InterPro" id="IPR006671">
    <property type="entry name" value="Cyclin_N"/>
</dbReference>
<dbReference type="Gene3D" id="1.10.472.10">
    <property type="entry name" value="Cyclin-like"/>
    <property type="match status" value="1"/>
</dbReference>
<keyword evidence="2" id="KW-0418">Kinase</keyword>
<dbReference type="InterPro" id="IPR012104">
    <property type="entry name" value="PHO85_cyclin_1/2/9"/>
</dbReference>
<dbReference type="STRING" id="1789683.A0A1X7R1G5"/>
<dbReference type="EMBL" id="FXLY01000004">
    <property type="protein sequence ID" value="SMN19522.1"/>
    <property type="molecule type" value="Genomic_DNA"/>
</dbReference>
<dbReference type="Pfam" id="PF00134">
    <property type="entry name" value="Cyclin_N"/>
    <property type="match status" value="1"/>
</dbReference>
<evidence type="ECO:0000313" key="3">
    <source>
        <dbReference type="Proteomes" id="UP000196158"/>
    </source>
</evidence>
<dbReference type="GO" id="GO:0016538">
    <property type="term" value="F:cyclin-dependent protein serine/threonine kinase regulator activity"/>
    <property type="evidence" value="ECO:0007669"/>
    <property type="project" value="TreeGrafter"/>
</dbReference>
<dbReference type="SUPFAM" id="SSF47954">
    <property type="entry name" value="Cyclin-like"/>
    <property type="match status" value="1"/>
</dbReference>
<dbReference type="PIRSF" id="PIRSF016511">
    <property type="entry name" value="Cyclin_Pcl"/>
    <property type="match status" value="1"/>
</dbReference>
<dbReference type="PANTHER" id="PTHR15615:SF114">
    <property type="entry name" value="PHO85 CYCLIN-1"/>
    <property type="match status" value="1"/>
</dbReference>
<feature type="domain" description="Cyclin N-terminal" evidence="1">
    <location>
        <begin position="55"/>
        <end position="156"/>
    </location>
</feature>
<dbReference type="InterPro" id="IPR013922">
    <property type="entry name" value="Cyclin_PHO80-like"/>
</dbReference>
<dbReference type="GO" id="GO:0016301">
    <property type="term" value="F:kinase activity"/>
    <property type="evidence" value="ECO:0007669"/>
    <property type="project" value="UniProtKB-KW"/>
</dbReference>
<dbReference type="Proteomes" id="UP000196158">
    <property type="component" value="Unassembled WGS sequence"/>
</dbReference>
<dbReference type="PANTHER" id="PTHR15615">
    <property type="match status" value="1"/>
</dbReference>
<proteinExistence type="predicted"/>
<keyword evidence="3" id="KW-1185">Reference proteome</keyword>
<dbReference type="CDD" id="cd20557">
    <property type="entry name" value="CYCLIN_ScPCL1-like"/>
    <property type="match status" value="1"/>
</dbReference>
<sequence>MSDERRALYSLMRSNVTEEMIIFLTECTSQVIKTVTDIKYPSPPNSPNTFKNSGSELPSLSQFIKRLVQQTNVYTPTLLTTATYLRRLKAVLPKDATGVPSTTHRMFLACLILSAKNHNDSSPLNKHWTKYTNGLFTLEDVNLMERQLLQLLNWNMVVKEDELIESLQILITPIIVKQQQTLRMKSSSPIENAQKSNIYKLPRNESYSSEISSSSTLIGSQTDLRRLKQQRAIPEGSRWNLEQVMSRYGF</sequence>
<keyword evidence="2" id="KW-0808">Transferase</keyword>
<evidence type="ECO:0000313" key="2">
    <source>
        <dbReference type="EMBL" id="SMN19522.1"/>
    </source>
</evidence>
<dbReference type="OrthoDB" id="10250320at2759"/>
<name>A0A1X7R1G5_9SACH</name>
<dbReference type="InterPro" id="IPR036915">
    <property type="entry name" value="Cyclin-like_sf"/>
</dbReference>
<organism evidence="2 3">
    <name type="scientific">Maudiozyma saulgeensis</name>
    <dbReference type="NCBI Taxonomy" id="1789683"/>
    <lineage>
        <taxon>Eukaryota</taxon>
        <taxon>Fungi</taxon>
        <taxon>Dikarya</taxon>
        <taxon>Ascomycota</taxon>
        <taxon>Saccharomycotina</taxon>
        <taxon>Saccharomycetes</taxon>
        <taxon>Saccharomycetales</taxon>
        <taxon>Saccharomycetaceae</taxon>
        <taxon>Maudiozyma</taxon>
    </lineage>
</organism>
<dbReference type="GO" id="GO:0019901">
    <property type="term" value="F:protein kinase binding"/>
    <property type="evidence" value="ECO:0007669"/>
    <property type="project" value="InterPro"/>
</dbReference>
<reference evidence="2 3" key="1">
    <citation type="submission" date="2017-04" db="EMBL/GenBank/DDBJ databases">
        <authorList>
            <person name="Afonso C.L."/>
            <person name="Miller P.J."/>
            <person name="Scott M.A."/>
            <person name="Spackman E."/>
            <person name="Goraichik I."/>
            <person name="Dimitrov K.M."/>
            <person name="Suarez D.L."/>
            <person name="Swayne D.E."/>
        </authorList>
    </citation>
    <scope>NUCLEOTIDE SEQUENCE [LARGE SCALE GENOMIC DNA]</scope>
</reference>
<dbReference type="AlphaFoldDB" id="A0A1X7R1G5"/>
<gene>
    <name evidence="2" type="ORF">KASA_0O00616G</name>
</gene>
<dbReference type="GO" id="GO:0005634">
    <property type="term" value="C:nucleus"/>
    <property type="evidence" value="ECO:0007669"/>
    <property type="project" value="TreeGrafter"/>
</dbReference>